<protein>
    <recommendedName>
        <fullName evidence="7">Ribosomal RNA small subunit methyltransferase A</fullName>
        <ecNumber evidence="7">2.1.1.182</ecNumber>
    </recommendedName>
    <alternativeName>
        <fullName evidence="7">16S rRNA (adenine(1518)-N(6)/adenine(1519)-N(6))-dimethyltransferase</fullName>
    </alternativeName>
    <alternativeName>
        <fullName evidence="7">16S rRNA dimethyladenosine transferase</fullName>
    </alternativeName>
    <alternativeName>
        <fullName evidence="7">16S rRNA dimethylase</fullName>
    </alternativeName>
    <alternativeName>
        <fullName evidence="7">S-adenosylmethionine-6-N', N'-adenosyl(rRNA) dimethyltransferase</fullName>
    </alternativeName>
</protein>
<dbReference type="GO" id="GO:0005829">
    <property type="term" value="C:cytosol"/>
    <property type="evidence" value="ECO:0007669"/>
    <property type="project" value="TreeGrafter"/>
</dbReference>
<comment type="subcellular location">
    <subcellularLocation>
        <location evidence="7">Cytoplasm</location>
    </subcellularLocation>
</comment>
<dbReference type="PROSITE" id="PS51689">
    <property type="entry name" value="SAM_RNA_A_N6_MT"/>
    <property type="match status" value="1"/>
</dbReference>
<feature type="binding site" evidence="7 8">
    <location>
        <position position="84"/>
    </location>
    <ligand>
        <name>S-adenosyl-L-methionine</name>
        <dbReference type="ChEBI" id="CHEBI:59789"/>
    </ligand>
</feature>
<comment type="catalytic activity">
    <reaction evidence="7">
        <text>adenosine(1518)/adenosine(1519) in 16S rRNA + 4 S-adenosyl-L-methionine = N(6)-dimethyladenosine(1518)/N(6)-dimethyladenosine(1519) in 16S rRNA + 4 S-adenosyl-L-homocysteine + 4 H(+)</text>
        <dbReference type="Rhea" id="RHEA:19609"/>
        <dbReference type="Rhea" id="RHEA-COMP:10232"/>
        <dbReference type="Rhea" id="RHEA-COMP:10233"/>
        <dbReference type="ChEBI" id="CHEBI:15378"/>
        <dbReference type="ChEBI" id="CHEBI:57856"/>
        <dbReference type="ChEBI" id="CHEBI:59789"/>
        <dbReference type="ChEBI" id="CHEBI:74411"/>
        <dbReference type="ChEBI" id="CHEBI:74493"/>
        <dbReference type="EC" id="2.1.1.182"/>
    </reaction>
</comment>
<evidence type="ECO:0000256" key="8">
    <source>
        <dbReference type="PROSITE-ProRule" id="PRU01026"/>
    </source>
</evidence>
<dbReference type="RefSeq" id="WP_235292933.1">
    <property type="nucleotide sequence ID" value="NZ_BSOH01000023.1"/>
</dbReference>
<feature type="binding site" evidence="7 8">
    <location>
        <position position="39"/>
    </location>
    <ligand>
        <name>S-adenosyl-L-methionine</name>
        <dbReference type="ChEBI" id="CHEBI:59789"/>
    </ligand>
</feature>
<evidence type="ECO:0000256" key="2">
    <source>
        <dbReference type="ARBA" id="ARBA00022552"/>
    </source>
</evidence>
<dbReference type="FunFam" id="1.10.8.100:FF:000001">
    <property type="entry name" value="Ribosomal RNA small subunit methyltransferase A"/>
    <property type="match status" value="1"/>
</dbReference>
<dbReference type="PANTHER" id="PTHR11727:SF7">
    <property type="entry name" value="DIMETHYLADENOSINE TRANSFERASE-RELATED"/>
    <property type="match status" value="1"/>
</dbReference>
<evidence type="ECO:0000256" key="1">
    <source>
        <dbReference type="ARBA" id="ARBA00022490"/>
    </source>
</evidence>
<dbReference type="EC" id="2.1.1.182" evidence="7"/>
<evidence type="ECO:0000256" key="6">
    <source>
        <dbReference type="ARBA" id="ARBA00022884"/>
    </source>
</evidence>
<evidence type="ECO:0000313" key="10">
    <source>
        <dbReference type="EMBL" id="GLR18988.1"/>
    </source>
</evidence>
<accession>A0AA37WFP3</accession>
<keyword evidence="4 7" id="KW-0808">Transferase</keyword>
<dbReference type="InterPro" id="IPR020598">
    <property type="entry name" value="rRNA_Ade_methylase_Trfase_N"/>
</dbReference>
<sequence length="258" mass="29498">MGYKAKKSFGQHFLTDLNIANDIVEGLHYVPGLNVVEVGPGQGVLTEMLREKDIHLKLIEADRDMVSVLLTKYPTMSDDIIHFDFLKADLSRIFDGQQLSVIGNFPYNISSQIIFRVIKYYEVVPELVGMFQLEVAERIVSKPGSKKYGVISVLAQAIYDGELLFKVPPEVFDPPPKVNSGVIRLSRRENITFDYDRSLFKHIVKTAFSQRRKMLRNTLKSMVEKAEFKDDEILMKRPEQLSVDDYIYLTKNLGTTAE</sequence>
<dbReference type="InterPro" id="IPR001737">
    <property type="entry name" value="KsgA/Erm"/>
</dbReference>
<organism evidence="10 11">
    <name type="scientific">Portibacter lacus</name>
    <dbReference type="NCBI Taxonomy" id="1099794"/>
    <lineage>
        <taxon>Bacteria</taxon>
        <taxon>Pseudomonadati</taxon>
        <taxon>Bacteroidota</taxon>
        <taxon>Saprospiria</taxon>
        <taxon>Saprospirales</taxon>
        <taxon>Haliscomenobacteraceae</taxon>
        <taxon>Portibacter</taxon>
    </lineage>
</organism>
<comment type="similarity">
    <text evidence="7">Belongs to the class I-like SAM-binding methyltransferase superfamily. rRNA adenine N(6)-methyltransferase family. RsmA subfamily.</text>
</comment>
<evidence type="ECO:0000256" key="4">
    <source>
        <dbReference type="ARBA" id="ARBA00022679"/>
    </source>
</evidence>
<comment type="caution">
    <text evidence="10">The sequence shown here is derived from an EMBL/GenBank/DDBJ whole genome shotgun (WGS) entry which is preliminary data.</text>
</comment>
<dbReference type="HAMAP" id="MF_00607">
    <property type="entry name" value="16SrRNA_methyltr_A"/>
    <property type="match status" value="1"/>
</dbReference>
<evidence type="ECO:0000256" key="7">
    <source>
        <dbReference type="HAMAP-Rule" id="MF_00607"/>
    </source>
</evidence>
<name>A0AA37WFP3_9BACT</name>
<evidence type="ECO:0000313" key="11">
    <source>
        <dbReference type="Proteomes" id="UP001156666"/>
    </source>
</evidence>
<dbReference type="GO" id="GO:0003723">
    <property type="term" value="F:RNA binding"/>
    <property type="evidence" value="ECO:0007669"/>
    <property type="project" value="UniProtKB-UniRule"/>
</dbReference>
<keyword evidence="5 7" id="KW-0949">S-adenosyl-L-methionine</keyword>
<reference evidence="10" key="2">
    <citation type="submission" date="2023-01" db="EMBL/GenBank/DDBJ databases">
        <title>Draft genome sequence of Portibacter lacus strain NBRC 108769.</title>
        <authorList>
            <person name="Sun Q."/>
            <person name="Mori K."/>
        </authorList>
    </citation>
    <scope>NUCLEOTIDE SEQUENCE</scope>
    <source>
        <strain evidence="10">NBRC 108769</strain>
    </source>
</reference>
<proteinExistence type="inferred from homology"/>
<dbReference type="EMBL" id="BSOH01000023">
    <property type="protein sequence ID" value="GLR18988.1"/>
    <property type="molecule type" value="Genomic_DNA"/>
</dbReference>
<keyword evidence="1 7" id="KW-0963">Cytoplasm</keyword>
<gene>
    <name evidence="7 10" type="primary">rsmA</name>
    <name evidence="7" type="synonym">ksgA</name>
    <name evidence="10" type="ORF">GCM10007940_36040</name>
</gene>
<dbReference type="Gene3D" id="3.40.50.150">
    <property type="entry name" value="Vaccinia Virus protein VP39"/>
    <property type="match status" value="1"/>
</dbReference>
<keyword evidence="3 7" id="KW-0489">Methyltransferase</keyword>
<keyword evidence="2 7" id="KW-0698">rRNA processing</keyword>
<feature type="binding site" evidence="7 8">
    <location>
        <position position="104"/>
    </location>
    <ligand>
        <name>S-adenosyl-L-methionine</name>
        <dbReference type="ChEBI" id="CHEBI:59789"/>
    </ligand>
</feature>
<dbReference type="Pfam" id="PF00398">
    <property type="entry name" value="RrnaAD"/>
    <property type="match status" value="1"/>
</dbReference>
<dbReference type="InterPro" id="IPR029063">
    <property type="entry name" value="SAM-dependent_MTases_sf"/>
</dbReference>
<dbReference type="PANTHER" id="PTHR11727">
    <property type="entry name" value="DIMETHYLADENOSINE TRANSFERASE"/>
    <property type="match status" value="1"/>
</dbReference>
<dbReference type="PROSITE" id="PS01131">
    <property type="entry name" value="RRNA_A_DIMETH"/>
    <property type="match status" value="1"/>
</dbReference>
<reference evidence="10" key="1">
    <citation type="journal article" date="2014" name="Int. J. Syst. Evol. Microbiol.">
        <title>Complete genome sequence of Corynebacterium casei LMG S-19264T (=DSM 44701T), isolated from a smear-ripened cheese.</title>
        <authorList>
            <consortium name="US DOE Joint Genome Institute (JGI-PGF)"/>
            <person name="Walter F."/>
            <person name="Albersmeier A."/>
            <person name="Kalinowski J."/>
            <person name="Ruckert C."/>
        </authorList>
    </citation>
    <scope>NUCLEOTIDE SEQUENCE</scope>
    <source>
        <strain evidence="10">NBRC 108769</strain>
    </source>
</reference>
<dbReference type="AlphaFoldDB" id="A0AA37WFP3"/>
<feature type="binding site" evidence="7 8">
    <location>
        <position position="14"/>
    </location>
    <ligand>
        <name>S-adenosyl-L-methionine</name>
        <dbReference type="ChEBI" id="CHEBI:59789"/>
    </ligand>
</feature>
<feature type="binding site" evidence="7 8">
    <location>
        <position position="60"/>
    </location>
    <ligand>
        <name>S-adenosyl-L-methionine</name>
        <dbReference type="ChEBI" id="CHEBI:59789"/>
    </ligand>
</feature>
<keyword evidence="6 7" id="KW-0694">RNA-binding</keyword>
<feature type="binding site" evidence="7 8">
    <location>
        <position position="12"/>
    </location>
    <ligand>
        <name>S-adenosyl-L-methionine</name>
        <dbReference type="ChEBI" id="CHEBI:59789"/>
    </ligand>
</feature>
<dbReference type="InterPro" id="IPR020596">
    <property type="entry name" value="rRNA_Ade_Mease_Trfase_CS"/>
</dbReference>
<dbReference type="SUPFAM" id="SSF53335">
    <property type="entry name" value="S-adenosyl-L-methionine-dependent methyltransferases"/>
    <property type="match status" value="1"/>
</dbReference>
<dbReference type="Proteomes" id="UP001156666">
    <property type="component" value="Unassembled WGS sequence"/>
</dbReference>
<evidence type="ECO:0000259" key="9">
    <source>
        <dbReference type="SMART" id="SM00650"/>
    </source>
</evidence>
<dbReference type="InterPro" id="IPR011530">
    <property type="entry name" value="rRNA_adenine_dimethylase"/>
</dbReference>
<dbReference type="SMART" id="SM00650">
    <property type="entry name" value="rADc"/>
    <property type="match status" value="1"/>
</dbReference>
<keyword evidence="11" id="KW-1185">Reference proteome</keyword>
<dbReference type="GO" id="GO:0052908">
    <property type="term" value="F:16S rRNA (adenine(1518)-N(6)/adenine(1519)-N(6))-dimethyltransferase activity"/>
    <property type="evidence" value="ECO:0007669"/>
    <property type="project" value="UniProtKB-EC"/>
</dbReference>
<evidence type="ECO:0000256" key="3">
    <source>
        <dbReference type="ARBA" id="ARBA00022603"/>
    </source>
</evidence>
<feature type="domain" description="Ribosomal RNA adenine methylase transferase N-terminal" evidence="9">
    <location>
        <begin position="19"/>
        <end position="189"/>
    </location>
</feature>
<dbReference type="NCBIfam" id="TIGR00755">
    <property type="entry name" value="ksgA"/>
    <property type="match status" value="1"/>
</dbReference>
<comment type="function">
    <text evidence="7">Specifically dimethylates two adjacent adenosines (A1518 and A1519) in the loop of a conserved hairpin near the 3'-end of 16S rRNA in the 30S particle. May play a critical role in biogenesis of 30S subunits.</text>
</comment>
<evidence type="ECO:0000256" key="5">
    <source>
        <dbReference type="ARBA" id="ARBA00022691"/>
    </source>
</evidence>
<dbReference type="InterPro" id="IPR023165">
    <property type="entry name" value="rRNA_Ade_diMease-like_C"/>
</dbReference>
<dbReference type="Gene3D" id="1.10.8.100">
    <property type="entry name" value="Ribosomal RNA adenine dimethylase-like, domain 2"/>
    <property type="match status" value="1"/>
</dbReference>